<keyword evidence="3" id="KW-0808">Transferase</keyword>
<reference evidence="6 7" key="1">
    <citation type="journal article" date="2012" name="Eukaryot. Cell">
        <title>Draft genome sequence of CBS 2479, the standard type strain of Trichosporon asahii.</title>
        <authorList>
            <person name="Yang R.Y."/>
            <person name="Li H.T."/>
            <person name="Zhu H."/>
            <person name="Zhou G.P."/>
            <person name="Wang M."/>
            <person name="Wang L."/>
        </authorList>
    </citation>
    <scope>NUCLEOTIDE SEQUENCE [LARGE SCALE GENOMIC DNA]</scope>
    <source>
        <strain evidence="7">ATCC 90039 / CBS 2479 / JCM 2466 / KCTC 7840 / NCYC 2677 / UAMH 7654</strain>
    </source>
</reference>
<evidence type="ECO:0000256" key="4">
    <source>
        <dbReference type="SAM" id="MobiDB-lite"/>
    </source>
</evidence>
<gene>
    <name evidence="6" type="ORF">A1Q1_07785</name>
</gene>
<dbReference type="VEuPathDB" id="FungiDB:A1Q1_07785"/>
<proteinExistence type="inferred from homology"/>
<accession>J5TI04</accession>
<dbReference type="Proteomes" id="UP000002748">
    <property type="component" value="Unassembled WGS sequence"/>
</dbReference>
<dbReference type="InterPro" id="IPR029063">
    <property type="entry name" value="SAM-dependent_MTases_sf"/>
</dbReference>
<sequence length="230" mass="25204">MALELASRFKNVTGIDPEDSMVAAGLQPESGNKIRYAKGTAEDLPAVGLGANSIDLAVAGEAAHYFTHENSWPQLAKALKPKGSIAWIIMSSLMDATLSPYWSEPGWSISEDARRQAPRPRGNGHALDTLIDEPKPTGDPDGAWDPSSALRCKSGTSAGKWYLKEHWTLAQVEKCLRSWSSVKRYQDKNPGDLDGEQPDVVSRVIAQLEPILGPEFNVAWPLVVQFIRRK</sequence>
<dbReference type="AlphaFoldDB" id="J5TI04"/>
<dbReference type="RefSeq" id="XP_014182272.1">
    <property type="nucleotide sequence ID" value="XM_014326797.1"/>
</dbReference>
<dbReference type="InterPro" id="IPR013216">
    <property type="entry name" value="Methyltransf_11"/>
</dbReference>
<dbReference type="Gene3D" id="3.40.50.150">
    <property type="entry name" value="Vaccinia Virus protein VP39"/>
    <property type="match status" value="1"/>
</dbReference>
<dbReference type="GeneID" id="25991297"/>
<dbReference type="KEGG" id="tasa:A1Q1_07785"/>
<dbReference type="SUPFAM" id="SSF53335">
    <property type="entry name" value="S-adenosyl-L-methionine-dependent methyltransferases"/>
    <property type="match status" value="1"/>
</dbReference>
<feature type="region of interest" description="Disordered" evidence="4">
    <location>
        <begin position="112"/>
        <end position="146"/>
    </location>
</feature>
<evidence type="ECO:0000256" key="3">
    <source>
        <dbReference type="ARBA" id="ARBA00022679"/>
    </source>
</evidence>
<evidence type="ECO:0000313" key="7">
    <source>
        <dbReference type="Proteomes" id="UP000002748"/>
    </source>
</evidence>
<evidence type="ECO:0000256" key="2">
    <source>
        <dbReference type="ARBA" id="ARBA00022603"/>
    </source>
</evidence>
<dbReference type="InterPro" id="IPR051052">
    <property type="entry name" value="Diverse_substrate_MTase"/>
</dbReference>
<dbReference type="EMBL" id="ALBS01000077">
    <property type="protein sequence ID" value="EJT50991.1"/>
    <property type="molecule type" value="Genomic_DNA"/>
</dbReference>
<dbReference type="PANTHER" id="PTHR44942">
    <property type="entry name" value="METHYLTRANSF_11 DOMAIN-CONTAINING PROTEIN"/>
    <property type="match status" value="1"/>
</dbReference>
<dbReference type="HOGENOM" id="CLU_049344_1_2_1"/>
<evidence type="ECO:0000256" key="1">
    <source>
        <dbReference type="ARBA" id="ARBA00008361"/>
    </source>
</evidence>
<name>J5TI04_TRIAS</name>
<keyword evidence="2" id="KW-0489">Methyltransferase</keyword>
<evidence type="ECO:0000259" key="5">
    <source>
        <dbReference type="Pfam" id="PF08241"/>
    </source>
</evidence>
<feature type="domain" description="Methyltransferase type 11" evidence="5">
    <location>
        <begin position="2"/>
        <end position="85"/>
    </location>
</feature>
<evidence type="ECO:0000313" key="6">
    <source>
        <dbReference type="EMBL" id="EJT50991.1"/>
    </source>
</evidence>
<comment type="similarity">
    <text evidence="1">Belongs to the methyltransferase superfamily.</text>
</comment>
<protein>
    <recommendedName>
        <fullName evidence="5">Methyltransferase type 11 domain-containing protein</fullName>
    </recommendedName>
</protein>
<dbReference type="GO" id="GO:0032259">
    <property type="term" value="P:methylation"/>
    <property type="evidence" value="ECO:0007669"/>
    <property type="project" value="UniProtKB-KW"/>
</dbReference>
<dbReference type="GO" id="GO:0008757">
    <property type="term" value="F:S-adenosylmethionine-dependent methyltransferase activity"/>
    <property type="evidence" value="ECO:0007669"/>
    <property type="project" value="InterPro"/>
</dbReference>
<comment type="caution">
    <text evidence="6">The sequence shown here is derived from an EMBL/GenBank/DDBJ whole genome shotgun (WGS) entry which is preliminary data.</text>
</comment>
<dbReference type="Pfam" id="PF08241">
    <property type="entry name" value="Methyltransf_11"/>
    <property type="match status" value="1"/>
</dbReference>
<dbReference type="OrthoDB" id="10027013at2759"/>
<organism evidence="6 7">
    <name type="scientific">Trichosporon asahii var. asahii (strain ATCC 90039 / CBS 2479 / JCM 2466 / KCTC 7840 / NBRC 103889/ NCYC 2677 / UAMH 7654)</name>
    <name type="common">Yeast</name>
    <dbReference type="NCBI Taxonomy" id="1186058"/>
    <lineage>
        <taxon>Eukaryota</taxon>
        <taxon>Fungi</taxon>
        <taxon>Dikarya</taxon>
        <taxon>Basidiomycota</taxon>
        <taxon>Agaricomycotina</taxon>
        <taxon>Tremellomycetes</taxon>
        <taxon>Trichosporonales</taxon>
        <taxon>Trichosporonaceae</taxon>
        <taxon>Trichosporon</taxon>
    </lineage>
</organism>
<dbReference type="PANTHER" id="PTHR44942:SF4">
    <property type="entry name" value="METHYLTRANSFERASE TYPE 11 DOMAIN-CONTAINING PROTEIN"/>
    <property type="match status" value="1"/>
</dbReference>